<dbReference type="PANTHER" id="PTHR30269:SF32">
    <property type="entry name" value="MEMBRANE TRANSPORTER PROTEIN-RELATED"/>
    <property type="match status" value="1"/>
</dbReference>
<feature type="transmembrane region" description="Helical" evidence="8">
    <location>
        <begin position="73"/>
        <end position="91"/>
    </location>
</feature>
<gene>
    <name evidence="9" type="ORF">TH3_03425</name>
</gene>
<feature type="transmembrane region" description="Helical" evidence="8">
    <location>
        <begin position="228"/>
        <end position="247"/>
    </location>
</feature>
<evidence type="ECO:0000256" key="4">
    <source>
        <dbReference type="ARBA" id="ARBA00022475"/>
    </source>
</evidence>
<name>A0AB72U9K1_9PROT</name>
<evidence type="ECO:0000256" key="2">
    <source>
        <dbReference type="ARBA" id="ARBA00009142"/>
    </source>
</evidence>
<protein>
    <recommendedName>
        <fullName evidence="8">Probable membrane transporter protein</fullName>
    </recommendedName>
</protein>
<comment type="subcellular location">
    <subcellularLocation>
        <location evidence="1 8">Cell membrane</location>
        <topology evidence="1 8">Multi-pass membrane protein</topology>
    </subcellularLocation>
</comment>
<organism evidence="9 10">
    <name type="scientific">Thalassospira xiamenensis M-5 = DSM 17429</name>
    <dbReference type="NCBI Taxonomy" id="1123366"/>
    <lineage>
        <taxon>Bacteria</taxon>
        <taxon>Pseudomonadati</taxon>
        <taxon>Pseudomonadota</taxon>
        <taxon>Alphaproteobacteria</taxon>
        <taxon>Rhodospirillales</taxon>
        <taxon>Thalassospiraceae</taxon>
        <taxon>Thalassospira</taxon>
    </lineage>
</organism>
<dbReference type="InterPro" id="IPR002781">
    <property type="entry name" value="TM_pro_TauE-like"/>
</dbReference>
<feature type="transmembrane region" description="Helical" evidence="8">
    <location>
        <begin position="34"/>
        <end position="53"/>
    </location>
</feature>
<dbReference type="PANTHER" id="PTHR30269">
    <property type="entry name" value="TRANSMEMBRANE PROTEIN YFCA"/>
    <property type="match status" value="1"/>
</dbReference>
<evidence type="ECO:0000256" key="3">
    <source>
        <dbReference type="ARBA" id="ARBA00022448"/>
    </source>
</evidence>
<keyword evidence="5 8" id="KW-0812">Transmembrane</keyword>
<feature type="transmembrane region" description="Helical" evidence="8">
    <location>
        <begin position="169"/>
        <end position="190"/>
    </location>
</feature>
<evidence type="ECO:0000313" key="10">
    <source>
        <dbReference type="Proteomes" id="UP000007127"/>
    </source>
</evidence>
<evidence type="ECO:0000256" key="6">
    <source>
        <dbReference type="ARBA" id="ARBA00022989"/>
    </source>
</evidence>
<keyword evidence="7 8" id="KW-0472">Membrane</keyword>
<feature type="transmembrane region" description="Helical" evidence="8">
    <location>
        <begin position="6"/>
        <end position="27"/>
    </location>
</feature>
<dbReference type="GO" id="GO:0005886">
    <property type="term" value="C:plasma membrane"/>
    <property type="evidence" value="ECO:0007669"/>
    <property type="project" value="UniProtKB-SubCell"/>
</dbReference>
<evidence type="ECO:0000256" key="1">
    <source>
        <dbReference type="ARBA" id="ARBA00004651"/>
    </source>
</evidence>
<feature type="transmembrane region" description="Helical" evidence="8">
    <location>
        <begin position="98"/>
        <end position="116"/>
    </location>
</feature>
<dbReference type="GeneID" id="31926385"/>
<dbReference type="Proteomes" id="UP000007127">
    <property type="component" value="Chromosome"/>
</dbReference>
<feature type="transmembrane region" description="Helical" evidence="8">
    <location>
        <begin position="136"/>
        <end position="157"/>
    </location>
</feature>
<reference evidence="9 10" key="1">
    <citation type="journal article" date="2012" name="J. Bacteriol.">
        <title>Genome sequence of Thalassospira xiamenensis type strain M-5.</title>
        <authorList>
            <person name="Lai Q."/>
            <person name="Shao Z."/>
        </authorList>
    </citation>
    <scope>NUCLEOTIDE SEQUENCE [LARGE SCALE GENOMIC DNA]</scope>
    <source>
        <strain evidence="9 10">M-5</strain>
    </source>
</reference>
<keyword evidence="4 8" id="KW-1003">Cell membrane</keyword>
<feature type="transmembrane region" description="Helical" evidence="8">
    <location>
        <begin position="196"/>
        <end position="216"/>
    </location>
</feature>
<proteinExistence type="inferred from homology"/>
<comment type="similarity">
    <text evidence="2 8">Belongs to the 4-toluene sulfonate uptake permease (TSUP) (TC 2.A.102) family.</text>
</comment>
<evidence type="ECO:0000256" key="5">
    <source>
        <dbReference type="ARBA" id="ARBA00022692"/>
    </source>
</evidence>
<dbReference type="InterPro" id="IPR052017">
    <property type="entry name" value="TSUP"/>
</dbReference>
<dbReference type="AlphaFoldDB" id="A0AB72U9K1"/>
<dbReference type="RefSeq" id="WP_007091276.1">
    <property type="nucleotide sequence ID" value="NZ_CP004388.1"/>
</dbReference>
<keyword evidence="6 8" id="KW-1133">Transmembrane helix</keyword>
<sequence>MTIETAVIIACAYFIAAFVKGATGLGFSTSALPVLALGIGLKAAMPLVIIPSLVSNSIVMAQAGHFHETVKRFWPMFVATVPGLVIGLVVLDLVNSLMAGAVLGVVLMVYGALTLWRPGRPVPEKLQKPLAPVMGFATGLVNGITGSQVMPVLPFLLTLRLDPKRFIQAINISFSLSSIVMAIGLSKLGLMTLETVWISLAGLIPVYLGTKLGGIVRSRMDAESFRRLVLIMLVIFGVILIGKFALFHP</sequence>
<evidence type="ECO:0000256" key="8">
    <source>
        <dbReference type="RuleBase" id="RU363041"/>
    </source>
</evidence>
<dbReference type="EMBL" id="CP004388">
    <property type="protein sequence ID" value="AJD50809.1"/>
    <property type="molecule type" value="Genomic_DNA"/>
</dbReference>
<dbReference type="Pfam" id="PF01925">
    <property type="entry name" value="TauE"/>
    <property type="match status" value="1"/>
</dbReference>
<evidence type="ECO:0000313" key="9">
    <source>
        <dbReference type="EMBL" id="AJD50809.1"/>
    </source>
</evidence>
<accession>A0AB72U9K1</accession>
<evidence type="ECO:0000256" key="7">
    <source>
        <dbReference type="ARBA" id="ARBA00023136"/>
    </source>
</evidence>
<keyword evidence="3" id="KW-0813">Transport</keyword>
<dbReference type="KEGG" id="txi:TH3_03425"/>